<comment type="cofactor">
    <cofactor evidence="1">
        <name>Fe(2+)</name>
        <dbReference type="ChEBI" id="CHEBI:29033"/>
    </cofactor>
</comment>
<evidence type="ECO:0000256" key="3">
    <source>
        <dbReference type="ARBA" id="ARBA00004496"/>
    </source>
</evidence>
<evidence type="ECO:0000256" key="4">
    <source>
        <dbReference type="ARBA" id="ARBA00022490"/>
    </source>
</evidence>
<dbReference type="Gene3D" id="2.60.120.590">
    <property type="entry name" value="Alpha-ketoglutarate-dependent dioxygenase AlkB-like"/>
    <property type="match status" value="1"/>
</dbReference>
<dbReference type="PANTHER" id="PTHR13069:SF21">
    <property type="entry name" value="ALKYLATED DNA REPAIR PROTEIN ALKB HOMOLOG 8"/>
    <property type="match status" value="1"/>
</dbReference>
<dbReference type="CDD" id="cd12431">
    <property type="entry name" value="RRM_ALKBH8"/>
    <property type="match status" value="1"/>
</dbReference>
<dbReference type="InterPro" id="IPR027450">
    <property type="entry name" value="AlkB-like"/>
</dbReference>
<evidence type="ECO:0000256" key="7">
    <source>
        <dbReference type="ARBA" id="ARBA00022691"/>
    </source>
</evidence>
<dbReference type="InterPro" id="IPR051422">
    <property type="entry name" value="AlkB_tRNA_MeTrf/Diox"/>
</dbReference>
<dbReference type="SUPFAM" id="SSF54928">
    <property type="entry name" value="RNA-binding domain, RBD"/>
    <property type="match status" value="1"/>
</dbReference>
<evidence type="ECO:0000259" key="12">
    <source>
        <dbReference type="PROSITE" id="PS51471"/>
    </source>
</evidence>
<feature type="domain" description="Fe2OG dioxygenase" evidence="12">
    <location>
        <begin position="212"/>
        <end position="314"/>
    </location>
</feature>
<dbReference type="EMBL" id="JYDQ01000287">
    <property type="protein sequence ID" value="KRY09153.1"/>
    <property type="molecule type" value="Genomic_DNA"/>
</dbReference>
<reference evidence="13 14" key="1">
    <citation type="submission" date="2015-01" db="EMBL/GenBank/DDBJ databases">
        <title>Evolution of Trichinella species and genotypes.</title>
        <authorList>
            <person name="Korhonen P.K."/>
            <person name="Edoardo P."/>
            <person name="Giuseppe L.R."/>
            <person name="Gasser R.B."/>
        </authorList>
    </citation>
    <scope>NUCLEOTIDE SEQUENCE [LARGE SCALE GENOMIC DNA]</scope>
    <source>
        <strain evidence="13">ISS2496</strain>
    </source>
</reference>
<dbReference type="InterPro" id="IPR013216">
    <property type="entry name" value="Methyltransf_11"/>
</dbReference>
<keyword evidence="14" id="KW-1185">Reference proteome</keyword>
<dbReference type="GO" id="GO:0106335">
    <property type="term" value="F:tRNA (5-carboxymethyluridine(34)-5-O)-methyltransferase activity"/>
    <property type="evidence" value="ECO:0007669"/>
    <property type="project" value="TreeGrafter"/>
</dbReference>
<keyword evidence="9" id="KW-0862">Zinc</keyword>
<dbReference type="Pfam" id="PF13532">
    <property type="entry name" value="2OG-FeII_Oxy_2"/>
    <property type="match status" value="1"/>
</dbReference>
<dbReference type="PANTHER" id="PTHR13069">
    <property type="entry name" value="ALKYLATED DNA REPAIR PROTEIN ALKB HOMOLOG 8"/>
    <property type="match status" value="1"/>
</dbReference>
<dbReference type="GO" id="GO:0000049">
    <property type="term" value="F:tRNA binding"/>
    <property type="evidence" value="ECO:0007669"/>
    <property type="project" value="TreeGrafter"/>
</dbReference>
<evidence type="ECO:0000256" key="11">
    <source>
        <dbReference type="ARBA" id="ARBA00023242"/>
    </source>
</evidence>
<dbReference type="Pfam" id="PF08241">
    <property type="entry name" value="Methyltransf_11"/>
    <property type="match status" value="1"/>
</dbReference>
<keyword evidence="11" id="KW-0539">Nucleus</keyword>
<dbReference type="GO" id="GO:0030488">
    <property type="term" value="P:tRNA methylation"/>
    <property type="evidence" value="ECO:0007669"/>
    <property type="project" value="TreeGrafter"/>
</dbReference>
<dbReference type="InterPro" id="IPR037151">
    <property type="entry name" value="AlkB-like_sf"/>
</dbReference>
<dbReference type="GO" id="GO:0005634">
    <property type="term" value="C:nucleus"/>
    <property type="evidence" value="ECO:0007669"/>
    <property type="project" value="UniProtKB-SubCell"/>
</dbReference>
<dbReference type="Proteomes" id="UP000054783">
    <property type="component" value="Unassembled WGS sequence"/>
</dbReference>
<evidence type="ECO:0000313" key="14">
    <source>
        <dbReference type="Proteomes" id="UP000054783"/>
    </source>
</evidence>
<evidence type="ECO:0000256" key="9">
    <source>
        <dbReference type="ARBA" id="ARBA00022833"/>
    </source>
</evidence>
<dbReference type="OrthoDB" id="271595at2759"/>
<dbReference type="InterPro" id="IPR035979">
    <property type="entry name" value="RBD_domain_sf"/>
</dbReference>
<dbReference type="GO" id="GO:0008757">
    <property type="term" value="F:S-adenosylmethionine-dependent methyltransferase activity"/>
    <property type="evidence" value="ECO:0007669"/>
    <property type="project" value="InterPro"/>
</dbReference>
<dbReference type="InterPro" id="IPR012677">
    <property type="entry name" value="Nucleotide-bd_a/b_plait_sf"/>
</dbReference>
<protein>
    <submittedName>
        <fullName evidence="13">Alkylated DNA repair protein alkB-like protein 8</fullName>
    </submittedName>
</protein>
<dbReference type="SUPFAM" id="SSF53335">
    <property type="entry name" value="S-adenosyl-L-methionine-dependent methyltransferases"/>
    <property type="match status" value="1"/>
</dbReference>
<evidence type="ECO:0000256" key="6">
    <source>
        <dbReference type="ARBA" id="ARBA00022679"/>
    </source>
</evidence>
<evidence type="ECO:0000256" key="10">
    <source>
        <dbReference type="ARBA" id="ARBA00022884"/>
    </source>
</evidence>
<organism evidence="13 14">
    <name type="scientific">Trichinella patagoniensis</name>
    <dbReference type="NCBI Taxonomy" id="990121"/>
    <lineage>
        <taxon>Eukaryota</taxon>
        <taxon>Metazoa</taxon>
        <taxon>Ecdysozoa</taxon>
        <taxon>Nematoda</taxon>
        <taxon>Enoplea</taxon>
        <taxon>Dorylaimia</taxon>
        <taxon>Trichinellida</taxon>
        <taxon>Trichinellidae</taxon>
        <taxon>Trichinella</taxon>
    </lineage>
</organism>
<dbReference type="PROSITE" id="PS51471">
    <property type="entry name" value="FE2OG_OXY"/>
    <property type="match status" value="1"/>
</dbReference>
<dbReference type="Gene3D" id="3.40.50.150">
    <property type="entry name" value="Vaccinia Virus protein VP39"/>
    <property type="match status" value="1"/>
</dbReference>
<evidence type="ECO:0000256" key="8">
    <source>
        <dbReference type="ARBA" id="ARBA00022723"/>
    </source>
</evidence>
<dbReference type="GO" id="GO:0046872">
    <property type="term" value="F:metal ion binding"/>
    <property type="evidence" value="ECO:0007669"/>
    <property type="project" value="UniProtKB-KW"/>
</dbReference>
<gene>
    <name evidence="13" type="primary">alkbh8</name>
    <name evidence="13" type="ORF">T12_4934</name>
</gene>
<proteinExistence type="predicted"/>
<dbReference type="Gene3D" id="3.30.70.330">
    <property type="match status" value="1"/>
</dbReference>
<dbReference type="STRING" id="990121.A0A0V0Z9R5"/>
<evidence type="ECO:0000313" key="13">
    <source>
        <dbReference type="EMBL" id="KRY09153.1"/>
    </source>
</evidence>
<dbReference type="SUPFAM" id="SSF51197">
    <property type="entry name" value="Clavaminate synthase-like"/>
    <property type="match status" value="1"/>
</dbReference>
<keyword evidence="6" id="KW-0808">Transferase</keyword>
<dbReference type="InterPro" id="IPR029063">
    <property type="entry name" value="SAM-dependent_MTases_sf"/>
</dbReference>
<dbReference type="CDD" id="cd02440">
    <property type="entry name" value="AdoMet_MTases"/>
    <property type="match status" value="1"/>
</dbReference>
<dbReference type="GO" id="GO:0005737">
    <property type="term" value="C:cytoplasm"/>
    <property type="evidence" value="ECO:0007669"/>
    <property type="project" value="UniProtKB-SubCell"/>
</dbReference>
<keyword evidence="4" id="KW-0963">Cytoplasm</keyword>
<name>A0A0V0Z9R5_9BILA</name>
<evidence type="ECO:0000256" key="1">
    <source>
        <dbReference type="ARBA" id="ARBA00001954"/>
    </source>
</evidence>
<evidence type="ECO:0000256" key="2">
    <source>
        <dbReference type="ARBA" id="ARBA00004123"/>
    </source>
</evidence>
<evidence type="ECO:0000256" key="5">
    <source>
        <dbReference type="ARBA" id="ARBA00022603"/>
    </source>
</evidence>
<dbReference type="InterPro" id="IPR034256">
    <property type="entry name" value="ALKBH8_RRM"/>
</dbReference>
<keyword evidence="5" id="KW-0489">Methyltransferase</keyword>
<dbReference type="AlphaFoldDB" id="A0A0V0Z9R5"/>
<comment type="caution">
    <text evidence="13">The sequence shown here is derived from an EMBL/GenBank/DDBJ whole genome shotgun (WGS) entry which is preliminary data.</text>
</comment>
<dbReference type="InterPro" id="IPR005123">
    <property type="entry name" value="Oxoglu/Fe-dep_dioxygenase_dom"/>
</dbReference>
<comment type="subcellular location">
    <subcellularLocation>
        <location evidence="3">Cytoplasm</location>
    </subcellularLocation>
    <subcellularLocation>
        <location evidence="2">Nucleus</location>
    </subcellularLocation>
</comment>
<keyword evidence="8" id="KW-0479">Metal-binding</keyword>
<keyword evidence="7" id="KW-0949">S-adenosyl-L-methionine</keyword>
<accession>A0A0V0Z9R5</accession>
<sequence length="603" mass="68841">MQKKMKKIERKLRKLIASLQKHEPDLVITEQPSQNLFVANGGLDCGVSPEELRHFCAEHAAGTFDIYVRIHKPYSFVHFDSIQDAITLFEQFQGCKPYSLEKNVTFYFLYVQTVPNVVSTNPVASAPVGLRLEENFVSEKEELLLIQLANDCISLCPDGGSKLKNRTVLHFGYDFIYTTNEPDIEKPAKQPIPDLCHSLCERMLFHGFISALPNQITVNFYEPGQGIPLHGDNSPLIKGEVVSLSLVSDAVMSFKKDTNEHYSLILPRRSLLILKDEAKDIWKHGISSKKYDLACDGRLLKRDKRISFTFRNVGPAENSSCSKNCCDCCTNDTGQSVTDLNSVENVYVHQVYEQIADHFDQTRHSLWPGVKRFIESISNGSLLLDVGCGNGKYLLCKKDIVNVGCDRAFALCSICRSKGFNIFQADCCDLPVLDDMFDAALSIAVIHHLPTENRRRRAVEEIVRILRPGGQALIYVWAMEQRRDGNESFYLKSGKRKEYSFCNDDEIPSSSLSHSSTSKEIFPVHKSRQQFQSQDLLVPWKFAKSKFNKSNDIDDKRREMFLRYYHVFKENELQSLCQQVNRCIVVESYYEQGNWCVILKKEN</sequence>
<dbReference type="GO" id="GO:0002098">
    <property type="term" value="P:tRNA wobble uridine modification"/>
    <property type="evidence" value="ECO:0007669"/>
    <property type="project" value="TreeGrafter"/>
</dbReference>
<keyword evidence="10" id="KW-0694">RNA-binding</keyword>